<dbReference type="SUPFAM" id="SSF53335">
    <property type="entry name" value="S-adenosyl-L-methionine-dependent methyltransferases"/>
    <property type="match status" value="1"/>
</dbReference>
<feature type="non-terminal residue" evidence="2">
    <location>
        <position position="239"/>
    </location>
</feature>
<organism evidence="2">
    <name type="scientific">marine metagenome</name>
    <dbReference type="NCBI Taxonomy" id="408172"/>
    <lineage>
        <taxon>unclassified sequences</taxon>
        <taxon>metagenomes</taxon>
        <taxon>ecological metagenomes</taxon>
    </lineage>
</organism>
<evidence type="ECO:0000313" key="2">
    <source>
        <dbReference type="EMBL" id="SVE34955.1"/>
    </source>
</evidence>
<dbReference type="AlphaFoldDB" id="A0A383CSW6"/>
<dbReference type="Pfam" id="PF13489">
    <property type="entry name" value="Methyltransf_23"/>
    <property type="match status" value="1"/>
</dbReference>
<dbReference type="InterPro" id="IPR013691">
    <property type="entry name" value="MeTrfase_14"/>
</dbReference>
<dbReference type="EMBL" id="UINC01211169">
    <property type="protein sequence ID" value="SVE34955.1"/>
    <property type="molecule type" value="Genomic_DNA"/>
</dbReference>
<name>A0A383CSW6_9ZZZZ</name>
<accession>A0A383CSW6</accession>
<proteinExistence type="predicted"/>
<dbReference type="Gene3D" id="3.40.50.150">
    <property type="entry name" value="Vaccinia Virus protein VP39"/>
    <property type="match status" value="1"/>
</dbReference>
<dbReference type="InterPro" id="IPR029063">
    <property type="entry name" value="SAM-dependent_MTases_sf"/>
</dbReference>
<protein>
    <recommendedName>
        <fullName evidence="1">C-methyltransferase domain-containing protein</fullName>
    </recommendedName>
</protein>
<sequence length="239" mass="27212">YPKSPKLFKVGLDPAMNIAEEGRAFCDAHAAEYFTKENFFELSDGRKAKVITAIAMFYDLEDPSNFVKDIVDSLKDDGIFIVQLSYTPLMIKQNAFDNMIHEHLQFYTLASLTYLFDKYDLKIVDVQLNDVNAGSFRVISTKRNNNLDASAIFTKDIGQYRINSFLLNEINCGMGELDTFRNFKKQVDKQKKTLMDLLCKLRNQGKKVYGYGASSKGNTLLQYYGITPDLVTAIAERQP</sequence>
<feature type="non-terminal residue" evidence="2">
    <location>
        <position position="1"/>
    </location>
</feature>
<dbReference type="Gene3D" id="3.40.50.720">
    <property type="entry name" value="NAD(P)-binding Rossmann-like Domain"/>
    <property type="match status" value="1"/>
</dbReference>
<evidence type="ECO:0000259" key="1">
    <source>
        <dbReference type="Pfam" id="PF08484"/>
    </source>
</evidence>
<dbReference type="Pfam" id="PF08484">
    <property type="entry name" value="Methyltransf_14"/>
    <property type="match status" value="1"/>
</dbReference>
<gene>
    <name evidence="2" type="ORF">METZ01_LOCUS487809</name>
</gene>
<reference evidence="2" key="1">
    <citation type="submission" date="2018-05" db="EMBL/GenBank/DDBJ databases">
        <authorList>
            <person name="Lanie J.A."/>
            <person name="Ng W.-L."/>
            <person name="Kazmierczak K.M."/>
            <person name="Andrzejewski T.M."/>
            <person name="Davidsen T.M."/>
            <person name="Wayne K.J."/>
            <person name="Tettelin H."/>
            <person name="Glass J.I."/>
            <person name="Rusch D."/>
            <person name="Podicherti R."/>
            <person name="Tsui H.-C.T."/>
            <person name="Winkler M.E."/>
        </authorList>
    </citation>
    <scope>NUCLEOTIDE SEQUENCE</scope>
</reference>
<feature type="domain" description="C-methyltransferase" evidence="1">
    <location>
        <begin position="133"/>
        <end position="239"/>
    </location>
</feature>